<evidence type="ECO:0000313" key="2">
    <source>
        <dbReference type="Proteomes" id="UP000054279"/>
    </source>
</evidence>
<dbReference type="HOGENOM" id="CLU_1403247_0_0_1"/>
<reference evidence="1 2" key="1">
    <citation type="submission" date="2014-06" db="EMBL/GenBank/DDBJ databases">
        <title>Evolutionary Origins and Diversification of the Mycorrhizal Mutualists.</title>
        <authorList>
            <consortium name="DOE Joint Genome Institute"/>
            <consortium name="Mycorrhizal Genomics Consortium"/>
            <person name="Kohler A."/>
            <person name="Kuo A."/>
            <person name="Nagy L.G."/>
            <person name="Floudas D."/>
            <person name="Copeland A."/>
            <person name="Barry K.W."/>
            <person name="Cichocki N."/>
            <person name="Veneault-Fourrey C."/>
            <person name="LaButti K."/>
            <person name="Lindquist E.A."/>
            <person name="Lipzen A."/>
            <person name="Lundell T."/>
            <person name="Morin E."/>
            <person name="Murat C."/>
            <person name="Riley R."/>
            <person name="Ohm R."/>
            <person name="Sun H."/>
            <person name="Tunlid A."/>
            <person name="Henrissat B."/>
            <person name="Grigoriev I.V."/>
            <person name="Hibbett D.S."/>
            <person name="Martin F."/>
        </authorList>
    </citation>
    <scope>NUCLEOTIDE SEQUENCE [LARGE SCALE GENOMIC DNA]</scope>
    <source>
        <strain evidence="1 2">SS14</strain>
    </source>
</reference>
<name>A0A0C9UV19_SPHS4</name>
<evidence type="ECO:0000313" key="1">
    <source>
        <dbReference type="EMBL" id="KIJ29010.1"/>
    </source>
</evidence>
<keyword evidence="2" id="KW-1185">Reference proteome</keyword>
<gene>
    <name evidence="1" type="ORF">M422DRAFT_54377</name>
</gene>
<organism evidence="1 2">
    <name type="scientific">Sphaerobolus stellatus (strain SS14)</name>
    <dbReference type="NCBI Taxonomy" id="990650"/>
    <lineage>
        <taxon>Eukaryota</taxon>
        <taxon>Fungi</taxon>
        <taxon>Dikarya</taxon>
        <taxon>Basidiomycota</taxon>
        <taxon>Agaricomycotina</taxon>
        <taxon>Agaricomycetes</taxon>
        <taxon>Phallomycetidae</taxon>
        <taxon>Geastrales</taxon>
        <taxon>Sphaerobolaceae</taxon>
        <taxon>Sphaerobolus</taxon>
    </lineage>
</organism>
<dbReference type="EMBL" id="KN837292">
    <property type="protein sequence ID" value="KIJ29010.1"/>
    <property type="molecule type" value="Genomic_DNA"/>
</dbReference>
<sequence>MPGGRPVKYLDPEGARKARLARSSINSIGPLPTPGSPKCPEDMIVSMPLAPSRLELPDTIPVWEPVSSETDCRVELHRVWGVILGTKVVSDWDDFLEQEAIHLKVHWLQTEVSQLHYISKVCHDVSILNNCHQRVCSLRAEINHRYNMLGGKAKESYSGHWEELWLASHTFCLILRHREEFVEIVMEKRNPGLY</sequence>
<accession>A0A0C9UV19</accession>
<protein>
    <submittedName>
        <fullName evidence="1">Uncharacterized protein</fullName>
    </submittedName>
</protein>
<proteinExistence type="predicted"/>
<dbReference type="Proteomes" id="UP000054279">
    <property type="component" value="Unassembled WGS sequence"/>
</dbReference>
<dbReference type="AlphaFoldDB" id="A0A0C9UV19"/>